<evidence type="ECO:0000313" key="1">
    <source>
        <dbReference type="EMBL" id="QOJ78075.1"/>
    </source>
</evidence>
<evidence type="ECO:0000313" key="2">
    <source>
        <dbReference type="Proteomes" id="UP000594121"/>
    </source>
</evidence>
<proteinExistence type="predicted"/>
<dbReference type="GeneID" id="59149147"/>
<reference evidence="1 2" key="1">
    <citation type="submission" date="2020-10" db="EMBL/GenBank/DDBJ databases">
        <title>Thermofilum lucidum 3507LT sp. nov. a novel member of Thermofilaceae family isolated from Chile hot spring, and proposal of description order Thermofilales.</title>
        <authorList>
            <person name="Zayulina K.S."/>
            <person name="Elcheninov A.G."/>
            <person name="Toshchakov S.V."/>
            <person name="Kublanov I.V."/>
        </authorList>
    </citation>
    <scope>NUCLEOTIDE SEQUENCE [LARGE SCALE GENOMIC DNA]</scope>
    <source>
        <strain evidence="1 2">3507LT</strain>
    </source>
</reference>
<dbReference type="AlphaFoldDB" id="A0A7L9FH05"/>
<dbReference type="KEGG" id="thel:IG193_04585"/>
<dbReference type="InParanoid" id="A0A7L9FH05"/>
<keyword evidence="2" id="KW-1185">Reference proteome</keyword>
<gene>
    <name evidence="1" type="ORF">IG193_04585</name>
</gene>
<organism evidence="1 2">
    <name type="scientific">Infirmifilum lucidum</name>
    <dbReference type="NCBI Taxonomy" id="2776706"/>
    <lineage>
        <taxon>Archaea</taxon>
        <taxon>Thermoproteota</taxon>
        <taxon>Thermoprotei</taxon>
        <taxon>Thermofilales</taxon>
        <taxon>Thermofilaceae</taxon>
        <taxon>Infirmifilum</taxon>
    </lineage>
</organism>
<protein>
    <submittedName>
        <fullName evidence="1">Uncharacterized protein</fullName>
    </submittedName>
</protein>
<sequence>MPETKSLYRFLLDAVRVFKAINDAINSVFPQTSSLAVTEPIYKRVTAFKERVENIGEERKVLIESGYGELVEKISEASYRVLIGFLSYYGEDGEAVYRAFEESLELPECSHVVIEDFSTDSLTASFLIDKHRPNRVMILTLKRRGRLPGVYRQVINLRQPDKEDAPEAARASLEGSLDIDHFIRGLGVFSPNIEVEVIECDPGDGEASPCFDKLLKVVEEEYNRWCR</sequence>
<dbReference type="EMBL" id="CP062310">
    <property type="protein sequence ID" value="QOJ78075.1"/>
    <property type="molecule type" value="Genomic_DNA"/>
</dbReference>
<accession>A0A7L9FH05</accession>
<dbReference type="Proteomes" id="UP000594121">
    <property type="component" value="Chromosome"/>
</dbReference>
<name>A0A7L9FH05_9CREN</name>
<dbReference type="RefSeq" id="WP_192818048.1">
    <property type="nucleotide sequence ID" value="NZ_CP062310.1"/>
</dbReference>